<sequence>MTLYLRPTPSSPHHAPPTHASIAVATAHAACLLAAASLCLSLGGGCALAAMQPDNQARSFANSGQSKREESVRSLHMGAPALPHHRLSDRTAQGRLGHALMPQTRTAKPKELKKEKEKPTAWRKQVDRFLSENTAEEGRG</sequence>
<feature type="region of interest" description="Disordered" evidence="1">
    <location>
        <begin position="58"/>
        <end position="140"/>
    </location>
</feature>
<dbReference type="EMBL" id="CADEAL010000025">
    <property type="protein sequence ID" value="CAB1412932.1"/>
    <property type="molecule type" value="Genomic_DNA"/>
</dbReference>
<feature type="transmembrane region" description="Helical" evidence="2">
    <location>
        <begin position="20"/>
        <end position="50"/>
    </location>
</feature>
<keyword evidence="2" id="KW-0472">Membrane</keyword>
<keyword evidence="4" id="KW-1185">Reference proteome</keyword>
<evidence type="ECO:0000313" key="4">
    <source>
        <dbReference type="Proteomes" id="UP001153269"/>
    </source>
</evidence>
<reference evidence="3" key="1">
    <citation type="submission" date="2020-03" db="EMBL/GenBank/DDBJ databases">
        <authorList>
            <person name="Weist P."/>
        </authorList>
    </citation>
    <scope>NUCLEOTIDE SEQUENCE</scope>
</reference>
<proteinExistence type="predicted"/>
<feature type="compositionally biased region" description="Basic and acidic residues" evidence="1">
    <location>
        <begin position="108"/>
        <end position="140"/>
    </location>
</feature>
<dbReference type="AlphaFoldDB" id="A0A9N7TH81"/>
<dbReference type="Proteomes" id="UP001153269">
    <property type="component" value="Unassembled WGS sequence"/>
</dbReference>
<name>A0A9N7TH81_PLEPL</name>
<evidence type="ECO:0000256" key="2">
    <source>
        <dbReference type="SAM" id="Phobius"/>
    </source>
</evidence>
<evidence type="ECO:0000256" key="1">
    <source>
        <dbReference type="SAM" id="MobiDB-lite"/>
    </source>
</evidence>
<protein>
    <recommendedName>
        <fullName evidence="5">Transmembrane protein</fullName>
    </recommendedName>
</protein>
<evidence type="ECO:0000313" key="3">
    <source>
        <dbReference type="EMBL" id="CAB1412932.1"/>
    </source>
</evidence>
<keyword evidence="2" id="KW-1133">Transmembrane helix</keyword>
<organism evidence="3 4">
    <name type="scientific">Pleuronectes platessa</name>
    <name type="common">European plaice</name>
    <dbReference type="NCBI Taxonomy" id="8262"/>
    <lineage>
        <taxon>Eukaryota</taxon>
        <taxon>Metazoa</taxon>
        <taxon>Chordata</taxon>
        <taxon>Craniata</taxon>
        <taxon>Vertebrata</taxon>
        <taxon>Euteleostomi</taxon>
        <taxon>Actinopterygii</taxon>
        <taxon>Neopterygii</taxon>
        <taxon>Teleostei</taxon>
        <taxon>Neoteleostei</taxon>
        <taxon>Acanthomorphata</taxon>
        <taxon>Carangaria</taxon>
        <taxon>Pleuronectiformes</taxon>
        <taxon>Pleuronectoidei</taxon>
        <taxon>Pleuronectidae</taxon>
        <taxon>Pleuronectes</taxon>
    </lineage>
</organism>
<comment type="caution">
    <text evidence="3">The sequence shown here is derived from an EMBL/GenBank/DDBJ whole genome shotgun (WGS) entry which is preliminary data.</text>
</comment>
<evidence type="ECO:0008006" key="5">
    <source>
        <dbReference type="Google" id="ProtNLM"/>
    </source>
</evidence>
<gene>
    <name evidence="3" type="ORF">PLEPLA_LOCUS628</name>
</gene>
<accession>A0A9N7TH81</accession>
<keyword evidence="2" id="KW-0812">Transmembrane</keyword>